<feature type="transmembrane region" description="Helical" evidence="7">
    <location>
        <begin position="235"/>
        <end position="253"/>
    </location>
</feature>
<keyword evidence="10" id="KW-1185">Reference proteome</keyword>
<dbReference type="InterPro" id="IPR020846">
    <property type="entry name" value="MFS_dom"/>
</dbReference>
<name>A0ABN1Q683_9ACTN</name>
<feature type="transmembrane region" description="Helical" evidence="7">
    <location>
        <begin position="265"/>
        <end position="283"/>
    </location>
</feature>
<keyword evidence="2" id="KW-0813">Transport</keyword>
<organism evidence="9 10">
    <name type="scientific">Kribbella koreensis</name>
    <dbReference type="NCBI Taxonomy" id="57909"/>
    <lineage>
        <taxon>Bacteria</taxon>
        <taxon>Bacillati</taxon>
        <taxon>Actinomycetota</taxon>
        <taxon>Actinomycetes</taxon>
        <taxon>Propionibacteriales</taxon>
        <taxon>Kribbellaceae</taxon>
        <taxon>Kribbella</taxon>
    </lineage>
</organism>
<dbReference type="PANTHER" id="PTHR23517">
    <property type="entry name" value="RESISTANCE PROTEIN MDTM, PUTATIVE-RELATED-RELATED"/>
    <property type="match status" value="1"/>
</dbReference>
<feature type="transmembrane region" description="Helical" evidence="7">
    <location>
        <begin position="29"/>
        <end position="51"/>
    </location>
</feature>
<evidence type="ECO:0000259" key="8">
    <source>
        <dbReference type="PROSITE" id="PS50850"/>
    </source>
</evidence>
<gene>
    <name evidence="9" type="ORF">GCM10009554_27150</name>
</gene>
<comment type="caution">
    <text evidence="9">The sequence shown here is derived from an EMBL/GenBank/DDBJ whole genome shotgun (WGS) entry which is preliminary data.</text>
</comment>
<dbReference type="PANTHER" id="PTHR23517:SF13">
    <property type="entry name" value="MAJOR FACILITATOR SUPERFAMILY MFS_1"/>
    <property type="match status" value="1"/>
</dbReference>
<dbReference type="Gene3D" id="1.20.1250.20">
    <property type="entry name" value="MFS general substrate transporter like domains"/>
    <property type="match status" value="1"/>
</dbReference>
<keyword evidence="6 7" id="KW-0472">Membrane</keyword>
<evidence type="ECO:0000313" key="10">
    <source>
        <dbReference type="Proteomes" id="UP001500542"/>
    </source>
</evidence>
<feature type="transmembrane region" description="Helical" evidence="7">
    <location>
        <begin position="353"/>
        <end position="374"/>
    </location>
</feature>
<feature type="transmembrane region" description="Helical" evidence="7">
    <location>
        <begin position="289"/>
        <end position="312"/>
    </location>
</feature>
<feature type="transmembrane region" description="Helical" evidence="7">
    <location>
        <begin position="199"/>
        <end position="223"/>
    </location>
</feature>
<dbReference type="EMBL" id="BAAAHK010000006">
    <property type="protein sequence ID" value="GAA0938272.1"/>
    <property type="molecule type" value="Genomic_DNA"/>
</dbReference>
<keyword evidence="5 7" id="KW-1133">Transmembrane helix</keyword>
<evidence type="ECO:0000256" key="5">
    <source>
        <dbReference type="ARBA" id="ARBA00022989"/>
    </source>
</evidence>
<evidence type="ECO:0000256" key="4">
    <source>
        <dbReference type="ARBA" id="ARBA00022692"/>
    </source>
</evidence>
<keyword evidence="3" id="KW-1003">Cell membrane</keyword>
<evidence type="ECO:0000313" key="9">
    <source>
        <dbReference type="EMBL" id="GAA0938272.1"/>
    </source>
</evidence>
<feature type="transmembrane region" description="Helical" evidence="7">
    <location>
        <begin position="63"/>
        <end position="81"/>
    </location>
</feature>
<sequence length="384" mass="39020">MAWVSLSLSIAAAAPSPLYVLYQAEWGFASWLLGLAFSVYAFALLLALVTVGSLSDYLGRRPVLASAALAQLTAMTLFLVAPNIGTVLAARTLQGFATGVATATVSAALTDLAPNRNRQLGAVIAGIAPLAGLSVGAISTGLIVHAAHTPIPIVFTALDVLFVIGLAVVVAAPESVQRRGGAWKSLVPRLRIPPAARTAFVASSLLNVAVWTTSGLCLGLVAVINRDVFDLHNGLANGGIIALVMGVSTATAIVTRHLDARSSGLIATTTLAAAAAGIGVGVVATNLVIYLVASVVAGIGVGTGFGGYIRLLTPTTGSEDRAELFTAMYVVSYLSFGLPVVAAGAFIDSAGPRPVITVFCALTAVSAALGNLMLKRFASRGSDR</sequence>
<dbReference type="InterPro" id="IPR036259">
    <property type="entry name" value="MFS_trans_sf"/>
</dbReference>
<evidence type="ECO:0000256" key="2">
    <source>
        <dbReference type="ARBA" id="ARBA00022448"/>
    </source>
</evidence>
<evidence type="ECO:0000256" key="7">
    <source>
        <dbReference type="SAM" id="Phobius"/>
    </source>
</evidence>
<feature type="transmembrane region" description="Helical" evidence="7">
    <location>
        <begin position="324"/>
        <end position="347"/>
    </location>
</feature>
<dbReference type="InterPro" id="IPR050171">
    <property type="entry name" value="MFS_Transporters"/>
</dbReference>
<feature type="transmembrane region" description="Helical" evidence="7">
    <location>
        <begin position="93"/>
        <end position="113"/>
    </location>
</feature>
<dbReference type="SUPFAM" id="SSF103473">
    <property type="entry name" value="MFS general substrate transporter"/>
    <property type="match status" value="1"/>
</dbReference>
<reference evidence="9 10" key="1">
    <citation type="journal article" date="2019" name="Int. J. Syst. Evol. Microbiol.">
        <title>The Global Catalogue of Microorganisms (GCM) 10K type strain sequencing project: providing services to taxonomists for standard genome sequencing and annotation.</title>
        <authorList>
            <consortium name="The Broad Institute Genomics Platform"/>
            <consortium name="The Broad Institute Genome Sequencing Center for Infectious Disease"/>
            <person name="Wu L."/>
            <person name="Ma J."/>
        </authorList>
    </citation>
    <scope>NUCLEOTIDE SEQUENCE [LARGE SCALE GENOMIC DNA]</scope>
    <source>
        <strain evidence="9 10">JCM 10977</strain>
    </source>
</reference>
<dbReference type="Pfam" id="PF07690">
    <property type="entry name" value="MFS_1"/>
    <property type="match status" value="1"/>
</dbReference>
<feature type="transmembrane region" description="Helical" evidence="7">
    <location>
        <begin position="120"/>
        <end position="147"/>
    </location>
</feature>
<feature type="transmembrane region" description="Helical" evidence="7">
    <location>
        <begin position="153"/>
        <end position="172"/>
    </location>
</feature>
<evidence type="ECO:0000256" key="1">
    <source>
        <dbReference type="ARBA" id="ARBA00004651"/>
    </source>
</evidence>
<evidence type="ECO:0000256" key="6">
    <source>
        <dbReference type="ARBA" id="ARBA00023136"/>
    </source>
</evidence>
<keyword evidence="4 7" id="KW-0812">Transmembrane</keyword>
<evidence type="ECO:0000256" key="3">
    <source>
        <dbReference type="ARBA" id="ARBA00022475"/>
    </source>
</evidence>
<accession>A0ABN1Q683</accession>
<protein>
    <submittedName>
        <fullName evidence="9">MFS transporter</fullName>
    </submittedName>
</protein>
<dbReference type="InterPro" id="IPR011701">
    <property type="entry name" value="MFS"/>
</dbReference>
<dbReference type="PROSITE" id="PS50850">
    <property type="entry name" value="MFS"/>
    <property type="match status" value="1"/>
</dbReference>
<feature type="domain" description="Major facilitator superfamily (MFS) profile" evidence="8">
    <location>
        <begin position="1"/>
        <end position="384"/>
    </location>
</feature>
<comment type="subcellular location">
    <subcellularLocation>
        <location evidence="1">Cell membrane</location>
        <topology evidence="1">Multi-pass membrane protein</topology>
    </subcellularLocation>
</comment>
<proteinExistence type="predicted"/>
<dbReference type="Proteomes" id="UP001500542">
    <property type="component" value="Unassembled WGS sequence"/>
</dbReference>